<proteinExistence type="predicted"/>
<organism evidence="2 3">
    <name type="scientific">Claveliimonas bilis</name>
    <dbReference type="NCBI Taxonomy" id="3028070"/>
    <lineage>
        <taxon>Bacteria</taxon>
        <taxon>Bacillati</taxon>
        <taxon>Bacillota</taxon>
        <taxon>Clostridia</taxon>
        <taxon>Lachnospirales</taxon>
        <taxon>Lachnospiraceae</taxon>
        <taxon>Claveliimonas</taxon>
    </lineage>
</organism>
<gene>
    <name evidence="2" type="ORF">Lac1_05840</name>
</gene>
<dbReference type="Pfam" id="PF01476">
    <property type="entry name" value="LysM"/>
    <property type="match status" value="1"/>
</dbReference>
<dbReference type="Gene3D" id="3.10.350.10">
    <property type="entry name" value="LysM domain"/>
    <property type="match status" value="1"/>
</dbReference>
<sequence>MEEVRKAVHCIQTGEKVTDQFYVDEDVNVPDVREDVAKVILAGGRVRVEDIKMTENYARITGKITYQILYETENEIQKVSALQGKLSFEEMVYMEDEPVGKLYVRSSFAELNVTVIHSRKLNIRVAVDLEVSSEGESEEILTTDVETSEPVYKRFRTEEILKLHSMKKDIYRIKEEMKIPASKENIGTLLYGEANLRKLDTRLGTDELLLRGEIQLFCLYESQEQKMEWVEQNIPFEGKLECYGAEDTMYHDIQASLTDENIDIRMDEDGEMRIFGLEASLEVRCSVYEEEKTEILDDLYSLTKELIPAREEKALERLVMQNHSRCKAAEQLNLPELKDGMLQICHCSGRLQMEYTKIVPEGIQVEGVIHIGMLYIKADDEVPFDVWQGMIPYSHIIECPKAEETMRYDISGTVEQLSVSLLGGGEAEVKAVLGFQILLREAVMVENIEQIEEREMDEKEAENAPGIVGYIVKEGDDLWNLAKRYHTTEEGIQEVNEMDGRQIKAGDRILIFKENMSIL</sequence>
<accession>A0ABM8I400</accession>
<dbReference type="InterPro" id="IPR024300">
    <property type="entry name" value="SipL_SPOCS_dom"/>
</dbReference>
<reference evidence="3" key="1">
    <citation type="journal article" date="2023" name="Int. J. Syst. Evol. Microbiol.">
        <title>Claveliimonas bilis gen. nov., sp. nov., deoxycholic acid-producing bacteria isolated from human faeces, and reclassification of Sellimonas monacensis Zenner et al. 2021 as Claveliimonas monacensis comb. nov.</title>
        <authorList>
            <person name="Hisatomi A."/>
            <person name="Kastawa N.W.E.P.G."/>
            <person name="Song I."/>
            <person name="Ohkuma M."/>
            <person name="Fukiya S."/>
            <person name="Sakamoto M."/>
        </authorList>
    </citation>
    <scope>NUCLEOTIDE SEQUENCE [LARGE SCALE GENOMIC DNA]</scope>
    <source>
        <strain evidence="3">12BBH14</strain>
    </source>
</reference>
<dbReference type="InterPro" id="IPR018392">
    <property type="entry name" value="LysM"/>
</dbReference>
<evidence type="ECO:0000313" key="3">
    <source>
        <dbReference type="Proteomes" id="UP001305815"/>
    </source>
</evidence>
<dbReference type="CDD" id="cd00118">
    <property type="entry name" value="LysM"/>
    <property type="match status" value="1"/>
</dbReference>
<dbReference type="Proteomes" id="UP001305815">
    <property type="component" value="Chromosome"/>
</dbReference>
<name>A0ABM8I400_9FIRM</name>
<dbReference type="SUPFAM" id="SSF54106">
    <property type="entry name" value="LysM domain"/>
    <property type="match status" value="1"/>
</dbReference>
<dbReference type="EMBL" id="AP027742">
    <property type="protein sequence ID" value="BDZ76401.1"/>
    <property type="molecule type" value="Genomic_DNA"/>
</dbReference>
<evidence type="ECO:0000259" key="1">
    <source>
        <dbReference type="PROSITE" id="PS51782"/>
    </source>
</evidence>
<evidence type="ECO:0000313" key="2">
    <source>
        <dbReference type="EMBL" id="BDZ76401.1"/>
    </source>
</evidence>
<dbReference type="InterPro" id="IPR036779">
    <property type="entry name" value="LysM_dom_sf"/>
</dbReference>
<dbReference type="SMART" id="SM00257">
    <property type="entry name" value="LysM"/>
    <property type="match status" value="1"/>
</dbReference>
<dbReference type="PROSITE" id="PS51782">
    <property type="entry name" value="LYSM"/>
    <property type="match status" value="1"/>
</dbReference>
<protein>
    <recommendedName>
        <fullName evidence="1">LysM domain-containing protein</fullName>
    </recommendedName>
</protein>
<keyword evidence="3" id="KW-1185">Reference proteome</keyword>
<dbReference type="RefSeq" id="WP_316266194.1">
    <property type="nucleotide sequence ID" value="NZ_AP027742.1"/>
</dbReference>
<feature type="domain" description="LysM" evidence="1">
    <location>
        <begin position="468"/>
        <end position="511"/>
    </location>
</feature>
<dbReference type="Pfam" id="PF12673">
    <property type="entry name" value="SipL"/>
    <property type="match status" value="3"/>
</dbReference>